<dbReference type="STRING" id="263852.SAMN02745116_00137"/>
<reference evidence="2 3" key="1">
    <citation type="submission" date="2017-02" db="EMBL/GenBank/DDBJ databases">
        <authorList>
            <person name="Peterson S.W."/>
        </authorList>
    </citation>
    <scope>NUCLEOTIDE SEQUENCE [LARGE SCALE GENOMIC DNA]</scope>
    <source>
        <strain evidence="2 3">ATCC BAA-1030</strain>
    </source>
</reference>
<accession>A0A1T4K7P7</accession>
<dbReference type="Gene3D" id="3.10.580.10">
    <property type="entry name" value="CBS-domain"/>
    <property type="match status" value="1"/>
</dbReference>
<feature type="domain" description="CBS" evidence="1">
    <location>
        <begin position="104"/>
        <end position="146"/>
    </location>
</feature>
<dbReference type="InterPro" id="IPR046342">
    <property type="entry name" value="CBS_dom_sf"/>
</dbReference>
<gene>
    <name evidence="2" type="ORF">SAMN02745116_00137</name>
</gene>
<dbReference type="EMBL" id="FUXI01000001">
    <property type="protein sequence ID" value="SJZ38439.1"/>
    <property type="molecule type" value="Genomic_DNA"/>
</dbReference>
<sequence>MTVKNSDRFLSSFNRINKWLLEKSDNPINIPFVSLVGHMKKRRDLRLAPFANDLIQFAQLRNAIVHDQTNEAFVIAEPNDWAVERIEAIEHELLHPERVLPRFRKKITLINAEIPISELLEIVAKKKFTLYPVVKNQEFQGLLTLKMIGFWVAERISAGESDFSHYQVADLLARPEKRAKFSFVPSNFPTDFCIERFQNEPNLEAILITKHGERNEEILGIIRPNDLFKKAKNSSKTSV</sequence>
<evidence type="ECO:0000313" key="3">
    <source>
        <dbReference type="Proteomes" id="UP000190328"/>
    </source>
</evidence>
<dbReference type="SUPFAM" id="SSF54631">
    <property type="entry name" value="CBS-domain pair"/>
    <property type="match status" value="1"/>
</dbReference>
<dbReference type="AlphaFoldDB" id="A0A1T4K7P7"/>
<keyword evidence="3" id="KW-1185">Reference proteome</keyword>
<dbReference type="Proteomes" id="UP000190328">
    <property type="component" value="Unassembled WGS sequence"/>
</dbReference>
<protein>
    <recommendedName>
        <fullName evidence="1">CBS domain-containing protein</fullName>
    </recommendedName>
</protein>
<dbReference type="OrthoDB" id="49104at2"/>
<proteinExistence type="predicted"/>
<organism evidence="2 3">
    <name type="scientific">Pilibacter termitis</name>
    <dbReference type="NCBI Taxonomy" id="263852"/>
    <lineage>
        <taxon>Bacteria</taxon>
        <taxon>Bacillati</taxon>
        <taxon>Bacillota</taxon>
        <taxon>Bacilli</taxon>
        <taxon>Lactobacillales</taxon>
        <taxon>Enterococcaceae</taxon>
        <taxon>Pilibacter</taxon>
    </lineage>
</organism>
<dbReference type="InterPro" id="IPR000644">
    <property type="entry name" value="CBS_dom"/>
</dbReference>
<dbReference type="RefSeq" id="WP_078806104.1">
    <property type="nucleotide sequence ID" value="NZ_FUXI01000001.1"/>
</dbReference>
<name>A0A1T4K7P7_9ENTE</name>
<evidence type="ECO:0000259" key="1">
    <source>
        <dbReference type="Pfam" id="PF00571"/>
    </source>
</evidence>
<evidence type="ECO:0000313" key="2">
    <source>
        <dbReference type="EMBL" id="SJZ38439.1"/>
    </source>
</evidence>
<dbReference type="Pfam" id="PF00571">
    <property type="entry name" value="CBS"/>
    <property type="match status" value="1"/>
</dbReference>